<dbReference type="AlphaFoldDB" id="A0A921LNL1"/>
<dbReference type="InterPro" id="IPR052913">
    <property type="entry name" value="Glycopeptide_resist_protein"/>
</dbReference>
<reference evidence="1" key="2">
    <citation type="submission" date="2021-09" db="EMBL/GenBank/DDBJ databases">
        <authorList>
            <person name="Gilroy R."/>
        </authorList>
    </citation>
    <scope>NUCLEOTIDE SEQUENCE</scope>
    <source>
        <strain evidence="1">ChiBcec21-2208</strain>
    </source>
</reference>
<dbReference type="PANTHER" id="PTHR35788:SF1">
    <property type="entry name" value="EXPORTED PROTEIN"/>
    <property type="match status" value="1"/>
</dbReference>
<protein>
    <submittedName>
        <fullName evidence="1">VanW family protein</fullName>
    </submittedName>
</protein>
<name>A0A921LNL1_9FIRM</name>
<proteinExistence type="predicted"/>
<reference evidence="1" key="1">
    <citation type="journal article" date="2021" name="PeerJ">
        <title>Extensive microbial diversity within the chicken gut microbiome revealed by metagenomics and culture.</title>
        <authorList>
            <person name="Gilroy R."/>
            <person name="Ravi A."/>
            <person name="Getino M."/>
            <person name="Pursley I."/>
            <person name="Horton D.L."/>
            <person name="Alikhan N.F."/>
            <person name="Baker D."/>
            <person name="Gharbi K."/>
            <person name="Hall N."/>
            <person name="Watson M."/>
            <person name="Adriaenssens E.M."/>
            <person name="Foster-Nyarko E."/>
            <person name="Jarju S."/>
            <person name="Secka A."/>
            <person name="Antonio M."/>
            <person name="Oren A."/>
            <person name="Chaudhuri R.R."/>
            <person name="La Ragione R."/>
            <person name="Hildebrand F."/>
            <person name="Pallen M.J."/>
        </authorList>
    </citation>
    <scope>NUCLEOTIDE SEQUENCE</scope>
    <source>
        <strain evidence="1">ChiBcec21-2208</strain>
    </source>
</reference>
<evidence type="ECO:0000313" key="1">
    <source>
        <dbReference type="EMBL" id="HJG28826.1"/>
    </source>
</evidence>
<organism evidence="1 2">
    <name type="scientific">Subdoligranulum variabile</name>
    <dbReference type="NCBI Taxonomy" id="214851"/>
    <lineage>
        <taxon>Bacteria</taxon>
        <taxon>Bacillati</taxon>
        <taxon>Bacillota</taxon>
        <taxon>Clostridia</taxon>
        <taxon>Eubacteriales</taxon>
        <taxon>Oscillospiraceae</taxon>
        <taxon>Subdoligranulum</taxon>
    </lineage>
</organism>
<gene>
    <name evidence="1" type="ORF">K8V20_09325</name>
</gene>
<evidence type="ECO:0000313" key="2">
    <source>
        <dbReference type="Proteomes" id="UP000782880"/>
    </source>
</evidence>
<dbReference type="InterPro" id="IPR007391">
    <property type="entry name" value="Vancomycin_resist_VanW"/>
</dbReference>
<dbReference type="PANTHER" id="PTHR35788">
    <property type="entry name" value="EXPORTED PROTEIN-RELATED"/>
    <property type="match status" value="1"/>
</dbReference>
<comment type="caution">
    <text evidence="1">The sequence shown here is derived from an EMBL/GenBank/DDBJ whole genome shotgun (WGS) entry which is preliminary data.</text>
</comment>
<dbReference type="EMBL" id="DYVE01000239">
    <property type="protein sequence ID" value="HJG28826.1"/>
    <property type="molecule type" value="Genomic_DNA"/>
</dbReference>
<dbReference type="Pfam" id="PF04294">
    <property type="entry name" value="VanW"/>
    <property type="match status" value="1"/>
</dbReference>
<sequence length="277" mass="31846">MPTKKRKLFCEMNPVFYAIAVQKEILRRHIRNLRSHEHFAETVDTTPLPNLVWEQKVHMIRRAPGVNLQHQLNKAVNIGLAGSKINGLIIRPGETFSFWHTVGKVTRRRGYKDGRVIAHGRLVADIGGGLCNLSHTLHLLVLHSPLTVTEFHAHSDALAPDEGPRVPFSAGTSICYNYVDFRFRNTTDQKVQLLVRCEGEELIAQLRSEQPFPWTYEIVEENHHFAREEDGYYRISRIYRNILDKQTGNVVGKELVRDNHSKVMFDESLIPPELIRS</sequence>
<accession>A0A921LNL1</accession>
<dbReference type="Proteomes" id="UP000782880">
    <property type="component" value="Unassembled WGS sequence"/>
</dbReference>